<dbReference type="KEGG" id="abaw:D5400_13460"/>
<evidence type="ECO:0000259" key="1">
    <source>
        <dbReference type="Pfam" id="PF13468"/>
    </source>
</evidence>
<dbReference type="PANTHER" id="PTHR40265:SF1">
    <property type="entry name" value="GLYOXALASE-LIKE DOMAIN-CONTAINING PROTEIN"/>
    <property type="match status" value="1"/>
</dbReference>
<dbReference type="OrthoDB" id="9812467at2"/>
<dbReference type="AlphaFoldDB" id="A0A3Q8XP92"/>
<dbReference type="Gene3D" id="3.10.180.10">
    <property type="entry name" value="2,3-Dihydroxybiphenyl 1,2-Dioxygenase, domain 1"/>
    <property type="match status" value="1"/>
</dbReference>
<dbReference type="Proteomes" id="UP000268192">
    <property type="component" value="Chromosome"/>
</dbReference>
<dbReference type="PANTHER" id="PTHR40265">
    <property type="entry name" value="BLL2707 PROTEIN"/>
    <property type="match status" value="1"/>
</dbReference>
<name>A0A3Q8XP92_9HYPH</name>
<protein>
    <submittedName>
        <fullName evidence="2">VOC family protein</fullName>
    </submittedName>
</protein>
<gene>
    <name evidence="2" type="ORF">D5400_13460</name>
</gene>
<reference evidence="2 3" key="1">
    <citation type="submission" date="2018-09" db="EMBL/GenBank/DDBJ databases">
        <title>Marinorhizobium profundi gen. nov., sp. nov., isolated from a deep-sea sediment sample from the New Britain Trench and proposal of Marinorhizobiaceae fam. nov. in the order Rhizobiales of the class Alphaproteobacteria.</title>
        <authorList>
            <person name="Cao J."/>
        </authorList>
    </citation>
    <scope>NUCLEOTIDE SEQUENCE [LARGE SCALE GENOMIC DNA]</scope>
    <source>
        <strain evidence="2 3">WS11</strain>
    </source>
</reference>
<dbReference type="Pfam" id="PF13468">
    <property type="entry name" value="Glyoxalase_3"/>
    <property type="match status" value="1"/>
</dbReference>
<dbReference type="InterPro" id="IPR025870">
    <property type="entry name" value="Glyoxalase-like_dom"/>
</dbReference>
<accession>A0A3Q8XP92</accession>
<evidence type="ECO:0000313" key="2">
    <source>
        <dbReference type="EMBL" id="AZN72148.1"/>
    </source>
</evidence>
<evidence type="ECO:0000313" key="3">
    <source>
        <dbReference type="Proteomes" id="UP000268192"/>
    </source>
</evidence>
<proteinExistence type="predicted"/>
<sequence>MIASSQTTRPLDHLVLPVSDLATARSRYEALGFTVAPRGEHPFGTENACVFFKGGTFLEPLGVADREIAEREARVGNVFVGRDQAYRFRRGQDGFSAIVMGSEDADRDDAAFAEAGLSAGRMLSFSRKFKTPAGEEGEAAFKLAFAADPRAPDAYFFTCQRINVPAVDRTALETHANGVVGIREIIAVEENPSDFQYLLQEIAGTRDVDAHSFGISADAANARLTILTPAGLEAYFGAKVEGRERGIHLTAIIFTVADLSACQAHVARSGIATRTSGNRLIVDRAAGQGAIFIFEEA</sequence>
<dbReference type="RefSeq" id="WP_126010466.1">
    <property type="nucleotide sequence ID" value="NZ_CP032509.1"/>
</dbReference>
<dbReference type="SUPFAM" id="SSF54593">
    <property type="entry name" value="Glyoxalase/Bleomycin resistance protein/Dihydroxybiphenyl dioxygenase"/>
    <property type="match status" value="1"/>
</dbReference>
<keyword evidence="3" id="KW-1185">Reference proteome</keyword>
<organism evidence="2 3">
    <name type="scientific">Georhizobium profundi</name>
    <dbReference type="NCBI Taxonomy" id="2341112"/>
    <lineage>
        <taxon>Bacteria</taxon>
        <taxon>Pseudomonadati</taxon>
        <taxon>Pseudomonadota</taxon>
        <taxon>Alphaproteobacteria</taxon>
        <taxon>Hyphomicrobiales</taxon>
        <taxon>Rhizobiaceae</taxon>
        <taxon>Georhizobium</taxon>
    </lineage>
</organism>
<feature type="domain" description="Glyoxalase-like" evidence="1">
    <location>
        <begin position="11"/>
        <end position="201"/>
    </location>
</feature>
<dbReference type="InterPro" id="IPR029068">
    <property type="entry name" value="Glyas_Bleomycin-R_OHBP_Dase"/>
</dbReference>
<dbReference type="EMBL" id="CP032509">
    <property type="protein sequence ID" value="AZN72148.1"/>
    <property type="molecule type" value="Genomic_DNA"/>
</dbReference>